<reference evidence="5 6" key="1">
    <citation type="submission" date="2012-09" db="EMBL/GenBank/DDBJ databases">
        <title>Genome Sequence of alkane-degrading Bacterium Alcanivorax venustensis ISO4.</title>
        <authorList>
            <person name="Lai Q."/>
            <person name="Shao Z."/>
        </authorList>
    </citation>
    <scope>NUCLEOTIDE SEQUENCE [LARGE SCALE GENOMIC DNA]</scope>
    <source>
        <strain evidence="5 6">ISO4</strain>
    </source>
</reference>
<dbReference type="SMART" id="SM00342">
    <property type="entry name" value="HTH_ARAC"/>
    <property type="match status" value="1"/>
</dbReference>
<keyword evidence="1" id="KW-0805">Transcription regulation</keyword>
<accession>A0ABS0AG64</accession>
<dbReference type="EMBL" id="ARXR01000012">
    <property type="protein sequence ID" value="MBF5053150.1"/>
    <property type="molecule type" value="Genomic_DNA"/>
</dbReference>
<dbReference type="InterPro" id="IPR032687">
    <property type="entry name" value="AraC-type_N"/>
</dbReference>
<dbReference type="PRINTS" id="PR00032">
    <property type="entry name" value="HTHARAC"/>
</dbReference>
<dbReference type="Pfam" id="PF12625">
    <property type="entry name" value="Arabinose_bd"/>
    <property type="match status" value="1"/>
</dbReference>
<dbReference type="Pfam" id="PF12833">
    <property type="entry name" value="HTH_18"/>
    <property type="match status" value="1"/>
</dbReference>
<evidence type="ECO:0000256" key="3">
    <source>
        <dbReference type="ARBA" id="ARBA00023163"/>
    </source>
</evidence>
<organism evidence="5 6">
    <name type="scientific">Alloalcanivorax venustensis ISO4</name>
    <dbReference type="NCBI Taxonomy" id="1177184"/>
    <lineage>
        <taxon>Bacteria</taxon>
        <taxon>Pseudomonadati</taxon>
        <taxon>Pseudomonadota</taxon>
        <taxon>Gammaproteobacteria</taxon>
        <taxon>Oceanospirillales</taxon>
        <taxon>Alcanivoracaceae</taxon>
        <taxon>Alloalcanivorax</taxon>
    </lineage>
</organism>
<dbReference type="Gene3D" id="1.10.10.60">
    <property type="entry name" value="Homeodomain-like"/>
    <property type="match status" value="1"/>
</dbReference>
<dbReference type="PROSITE" id="PS01124">
    <property type="entry name" value="HTH_ARAC_FAMILY_2"/>
    <property type="match status" value="1"/>
</dbReference>
<proteinExistence type="predicted"/>
<evidence type="ECO:0000313" key="5">
    <source>
        <dbReference type="EMBL" id="MBF5053150.1"/>
    </source>
</evidence>
<feature type="domain" description="HTH araC/xylS-type" evidence="4">
    <location>
        <begin position="243"/>
        <end position="341"/>
    </location>
</feature>
<keyword evidence="2" id="KW-0238">DNA-binding</keyword>
<keyword evidence="6" id="KW-1185">Reference proteome</keyword>
<keyword evidence="3" id="KW-0804">Transcription</keyword>
<evidence type="ECO:0000313" key="6">
    <source>
        <dbReference type="Proteomes" id="UP000644441"/>
    </source>
</evidence>
<comment type="caution">
    <text evidence="5">The sequence shown here is derived from an EMBL/GenBank/DDBJ whole genome shotgun (WGS) entry which is preliminary data.</text>
</comment>
<dbReference type="InterPro" id="IPR009057">
    <property type="entry name" value="Homeodomain-like_sf"/>
</dbReference>
<dbReference type="PANTHER" id="PTHR47894:SF1">
    <property type="entry name" value="HTH-TYPE TRANSCRIPTIONAL REGULATOR VQSM"/>
    <property type="match status" value="1"/>
</dbReference>
<dbReference type="RefSeq" id="WP_142947279.1">
    <property type="nucleotide sequence ID" value="NZ_ARXR01000012.1"/>
</dbReference>
<sequence>MHISPAVAGTDRSVSAAFVDSVLPDLLAHYRLQRATVLEQAGIDGAVFNDPGRLLPLLDVMRLFLVILEACGDPGLGFETGRRVRPRSYQVLGYVILASRDLDEAIERLMRFEKLSGNLGRTERHDEGDQVRLCWRCPVAGEPGRMLTEAAITGWVTFMRPLMPPGAAPAEVCFRHPPPADAARYRDWFQAPVRFNADFDGVRLPAALLRHSLESADPGLGRMMEKEAGALLADFDAHGNLLSRVRSAIYRRLGSGDPSVDAVAAELGLTVRTLQSRLQRQGLAYQEVLDGLRRSLAELYLRDPALNLTEIALLLGFAESSSFSRAFRRWRGESPVSWRRRLPRPDPSG</sequence>
<evidence type="ECO:0000256" key="2">
    <source>
        <dbReference type="ARBA" id="ARBA00023125"/>
    </source>
</evidence>
<name>A0ABS0AG64_9GAMM</name>
<dbReference type="Proteomes" id="UP000644441">
    <property type="component" value="Unassembled WGS sequence"/>
</dbReference>
<evidence type="ECO:0000259" key="4">
    <source>
        <dbReference type="PROSITE" id="PS01124"/>
    </source>
</evidence>
<dbReference type="InterPro" id="IPR018060">
    <property type="entry name" value="HTH_AraC"/>
</dbReference>
<protein>
    <submittedName>
        <fullName evidence="5">AraC family transcriptional regulator</fullName>
    </submittedName>
</protein>
<dbReference type="SUPFAM" id="SSF46689">
    <property type="entry name" value="Homeodomain-like"/>
    <property type="match status" value="1"/>
</dbReference>
<dbReference type="PANTHER" id="PTHR47894">
    <property type="entry name" value="HTH-TYPE TRANSCRIPTIONAL REGULATOR GADX"/>
    <property type="match status" value="1"/>
</dbReference>
<gene>
    <name evidence="5" type="ORF">ISO4_01752</name>
</gene>
<dbReference type="InterPro" id="IPR020449">
    <property type="entry name" value="Tscrpt_reg_AraC-type_HTH"/>
</dbReference>
<evidence type="ECO:0000256" key="1">
    <source>
        <dbReference type="ARBA" id="ARBA00023015"/>
    </source>
</evidence>
<dbReference type="GeneID" id="99765915"/>